<dbReference type="AlphaFoldDB" id="A0A4Q7VBW5"/>
<dbReference type="EMBL" id="SHKN01000002">
    <property type="protein sequence ID" value="RZT93354.1"/>
    <property type="molecule type" value="Genomic_DNA"/>
</dbReference>
<comment type="caution">
    <text evidence="1">The sequence shown here is derived from an EMBL/GenBank/DDBJ whole genome shotgun (WGS) entry which is preliminary data.</text>
</comment>
<keyword evidence="2" id="KW-1185">Reference proteome</keyword>
<evidence type="ECO:0000313" key="2">
    <source>
        <dbReference type="Proteomes" id="UP000293562"/>
    </source>
</evidence>
<sequence length="31" mass="3796">MRELCFFINLKAENLLSEFDGYIEDYPFKIH</sequence>
<evidence type="ECO:0000313" key="1">
    <source>
        <dbReference type="EMBL" id="RZT93354.1"/>
    </source>
</evidence>
<accession>A0A4Q7VBW5</accession>
<gene>
    <name evidence="1" type="ORF">EV201_2515</name>
</gene>
<organism evidence="1 2">
    <name type="scientific">Ancylomarina subtilis</name>
    <dbReference type="NCBI Taxonomy" id="1639035"/>
    <lineage>
        <taxon>Bacteria</taxon>
        <taxon>Pseudomonadati</taxon>
        <taxon>Bacteroidota</taxon>
        <taxon>Bacteroidia</taxon>
        <taxon>Marinilabiliales</taxon>
        <taxon>Marinifilaceae</taxon>
        <taxon>Ancylomarina</taxon>
    </lineage>
</organism>
<reference evidence="1 2" key="1">
    <citation type="submission" date="2019-02" db="EMBL/GenBank/DDBJ databases">
        <title>Genomic Encyclopedia of Type Strains, Phase IV (KMG-IV): sequencing the most valuable type-strain genomes for metagenomic binning, comparative biology and taxonomic classification.</title>
        <authorList>
            <person name="Goeker M."/>
        </authorList>
    </citation>
    <scope>NUCLEOTIDE SEQUENCE [LARGE SCALE GENOMIC DNA]</scope>
    <source>
        <strain evidence="1 2">DSM 28825</strain>
    </source>
</reference>
<protein>
    <submittedName>
        <fullName evidence="1">Uncharacterized protein</fullName>
    </submittedName>
</protein>
<dbReference type="Proteomes" id="UP000293562">
    <property type="component" value="Unassembled WGS sequence"/>
</dbReference>
<name>A0A4Q7VBW5_9BACT</name>
<proteinExistence type="predicted"/>